<keyword evidence="1" id="KW-0808">Transferase</keyword>
<dbReference type="SUPFAM" id="SSF110710">
    <property type="entry name" value="TTHA0583/YokD-like"/>
    <property type="match status" value="1"/>
</dbReference>
<sequence length="83" mass="8936">MDELELLKRSAGPVTRDRLIHDLVGLGLAEGDIVMFHTRMSALGYVADGLQTIVDALRDTVGDATFPSRGAAGPGRTPRAWYP</sequence>
<dbReference type="Proteomes" id="UP000578819">
    <property type="component" value="Unassembled WGS sequence"/>
</dbReference>
<dbReference type="GO" id="GO:0016740">
    <property type="term" value="F:transferase activity"/>
    <property type="evidence" value="ECO:0007669"/>
    <property type="project" value="UniProtKB-KW"/>
</dbReference>
<dbReference type="AlphaFoldDB" id="A0A7W7WM30"/>
<keyword evidence="2" id="KW-1185">Reference proteome</keyword>
<organism evidence="1 2">
    <name type="scientific">Micromonospora polyrhachis</name>
    <dbReference type="NCBI Taxonomy" id="1282883"/>
    <lineage>
        <taxon>Bacteria</taxon>
        <taxon>Bacillati</taxon>
        <taxon>Actinomycetota</taxon>
        <taxon>Actinomycetes</taxon>
        <taxon>Micromonosporales</taxon>
        <taxon>Micromonosporaceae</taxon>
        <taxon>Micromonospora</taxon>
    </lineage>
</organism>
<reference evidence="1 2" key="1">
    <citation type="submission" date="2020-08" db="EMBL/GenBank/DDBJ databases">
        <title>Sequencing the genomes of 1000 actinobacteria strains.</title>
        <authorList>
            <person name="Klenk H.-P."/>
        </authorList>
    </citation>
    <scope>NUCLEOTIDE SEQUENCE [LARGE SCALE GENOMIC DNA]</scope>
    <source>
        <strain evidence="1 2">DSM 45886</strain>
    </source>
</reference>
<protein>
    <submittedName>
        <fullName evidence="1">Aminoglycoside N3'-acetyltransferase</fullName>
    </submittedName>
</protein>
<gene>
    <name evidence="1" type="ORF">FHR38_000494</name>
</gene>
<evidence type="ECO:0000313" key="2">
    <source>
        <dbReference type="Proteomes" id="UP000578819"/>
    </source>
</evidence>
<name>A0A7W7WM30_9ACTN</name>
<proteinExistence type="predicted"/>
<accession>A0A7W7WM30</accession>
<dbReference type="InterPro" id="IPR028345">
    <property type="entry name" value="Antibiotic_NAT-like"/>
</dbReference>
<comment type="caution">
    <text evidence="1">The sequence shown here is derived from an EMBL/GenBank/DDBJ whole genome shotgun (WGS) entry which is preliminary data.</text>
</comment>
<dbReference type="EMBL" id="JACHJW010000001">
    <property type="protein sequence ID" value="MBB4956761.1"/>
    <property type="molecule type" value="Genomic_DNA"/>
</dbReference>
<evidence type="ECO:0000313" key="1">
    <source>
        <dbReference type="EMBL" id="MBB4956761.1"/>
    </source>
</evidence>